<dbReference type="NCBIfam" id="NF046067">
    <property type="entry name" value="SigPepSipWBacil"/>
    <property type="match status" value="1"/>
</dbReference>
<dbReference type="Proteomes" id="UP001589836">
    <property type="component" value="Unassembled WGS sequence"/>
</dbReference>
<dbReference type="EMBL" id="JBHLTP010000010">
    <property type="protein sequence ID" value="MFC0524323.1"/>
    <property type="molecule type" value="Genomic_DNA"/>
</dbReference>
<keyword evidence="4 6" id="KW-0472">Membrane</keyword>
<dbReference type="Gene3D" id="2.10.109.10">
    <property type="entry name" value="Umud Fragment, subunit A"/>
    <property type="match status" value="1"/>
</dbReference>
<dbReference type="InterPro" id="IPR001733">
    <property type="entry name" value="Peptidase_S26B"/>
</dbReference>
<proteinExistence type="predicted"/>
<keyword evidence="2 6" id="KW-0812">Transmembrane</keyword>
<evidence type="ECO:0000256" key="1">
    <source>
        <dbReference type="ARBA" id="ARBA00004370"/>
    </source>
</evidence>
<evidence type="ECO:0000256" key="3">
    <source>
        <dbReference type="ARBA" id="ARBA00022989"/>
    </source>
</evidence>
<name>A0ABV6LPY7_9BACI</name>
<dbReference type="PANTHER" id="PTHR10806">
    <property type="entry name" value="SIGNAL PEPTIDASE COMPLEX CATALYTIC SUBUNIT SEC11"/>
    <property type="match status" value="1"/>
</dbReference>
<sequence length="184" mass="20009">MKNIISTVFSVLLYTVLIFMVLVVVVSKASGGEPSFMGHKVMSVLSGSMEPTFMTGSVIAIEPKEEGQTYETGDIITFKKEEGILVTHRIVEVNGKGDNVTYKTEGDNNNAPDLEPVLSDNVVGKYADFTIPYIGYFISFANSKLGSLLLLLVPGLLLLAYSGFTIWQAISKIEEESKPESSSL</sequence>
<comment type="subcellular location">
    <subcellularLocation>
        <location evidence="1">Membrane</location>
    </subcellularLocation>
</comment>
<evidence type="ECO:0000256" key="6">
    <source>
        <dbReference type="SAM" id="Phobius"/>
    </source>
</evidence>
<dbReference type="CDD" id="cd06462">
    <property type="entry name" value="Peptidase_S24_S26"/>
    <property type="match status" value="1"/>
</dbReference>
<dbReference type="SUPFAM" id="SSF51306">
    <property type="entry name" value="LexA/Signal peptidase"/>
    <property type="match status" value="1"/>
</dbReference>
<keyword evidence="7" id="KW-0378">Hydrolase</keyword>
<evidence type="ECO:0000256" key="5">
    <source>
        <dbReference type="NCBIfam" id="TIGR02228"/>
    </source>
</evidence>
<evidence type="ECO:0000313" key="7">
    <source>
        <dbReference type="EMBL" id="MFC0524323.1"/>
    </source>
</evidence>
<evidence type="ECO:0000256" key="2">
    <source>
        <dbReference type="ARBA" id="ARBA00022692"/>
    </source>
</evidence>
<protein>
    <recommendedName>
        <fullName evidence="5">Signal peptidase I</fullName>
        <ecNumber evidence="5">3.4.21.89</ecNumber>
    </recommendedName>
</protein>
<dbReference type="RefSeq" id="WP_377348181.1">
    <property type="nucleotide sequence ID" value="NZ_JBHLTP010000010.1"/>
</dbReference>
<evidence type="ECO:0000313" key="8">
    <source>
        <dbReference type="Proteomes" id="UP001589836"/>
    </source>
</evidence>
<keyword evidence="8" id="KW-1185">Reference proteome</keyword>
<keyword evidence="3 6" id="KW-1133">Transmembrane helix</keyword>
<feature type="transmembrane region" description="Helical" evidence="6">
    <location>
        <begin position="148"/>
        <end position="170"/>
    </location>
</feature>
<accession>A0ABV6LPY7</accession>
<organism evidence="7 8">
    <name type="scientific">Pontibacillus salicampi</name>
    <dbReference type="NCBI Taxonomy" id="1449801"/>
    <lineage>
        <taxon>Bacteria</taxon>
        <taxon>Bacillati</taxon>
        <taxon>Bacillota</taxon>
        <taxon>Bacilli</taxon>
        <taxon>Bacillales</taxon>
        <taxon>Bacillaceae</taxon>
        <taxon>Pontibacillus</taxon>
    </lineage>
</organism>
<comment type="caution">
    <text evidence="7">The sequence shown here is derived from an EMBL/GenBank/DDBJ whole genome shotgun (WGS) entry which is preliminary data.</text>
</comment>
<dbReference type="GO" id="GO:0009003">
    <property type="term" value="F:signal peptidase activity"/>
    <property type="evidence" value="ECO:0007669"/>
    <property type="project" value="UniProtKB-EC"/>
</dbReference>
<evidence type="ECO:0000256" key="4">
    <source>
        <dbReference type="ARBA" id="ARBA00023136"/>
    </source>
</evidence>
<feature type="transmembrane region" description="Helical" evidence="6">
    <location>
        <begin position="6"/>
        <end position="27"/>
    </location>
</feature>
<gene>
    <name evidence="7" type="primary">sipW</name>
    <name evidence="7" type="ORF">ACFFGV_12170</name>
</gene>
<dbReference type="EC" id="3.4.21.89" evidence="5"/>
<dbReference type="InterPro" id="IPR036286">
    <property type="entry name" value="LexA/Signal_pep-like_sf"/>
</dbReference>
<reference evidence="7 8" key="1">
    <citation type="submission" date="2024-09" db="EMBL/GenBank/DDBJ databases">
        <authorList>
            <person name="Sun Q."/>
            <person name="Mori K."/>
        </authorList>
    </citation>
    <scope>NUCLEOTIDE SEQUENCE [LARGE SCALE GENOMIC DNA]</scope>
    <source>
        <strain evidence="7 8">NCAIM B.02529</strain>
    </source>
</reference>
<dbReference type="PANTHER" id="PTHR10806:SF6">
    <property type="entry name" value="SIGNAL PEPTIDASE COMPLEX CATALYTIC SUBUNIT SEC11"/>
    <property type="match status" value="1"/>
</dbReference>
<dbReference type="NCBIfam" id="TIGR02228">
    <property type="entry name" value="sigpep_I_arch"/>
    <property type="match status" value="1"/>
</dbReference>
<dbReference type="PRINTS" id="PR00728">
    <property type="entry name" value="SIGNALPTASE"/>
</dbReference>